<dbReference type="SMART" id="SM00530">
    <property type="entry name" value="HTH_XRE"/>
    <property type="match status" value="1"/>
</dbReference>
<comment type="caution">
    <text evidence="3">The sequence shown here is derived from an EMBL/GenBank/DDBJ whole genome shotgun (WGS) entry which is preliminary data.</text>
</comment>
<reference evidence="4" key="1">
    <citation type="journal article" date="2019" name="Int. J. Syst. Evol. Microbiol.">
        <title>The Global Catalogue of Microorganisms (GCM) 10K type strain sequencing project: providing services to taxonomists for standard genome sequencing and annotation.</title>
        <authorList>
            <consortium name="The Broad Institute Genomics Platform"/>
            <consortium name="The Broad Institute Genome Sequencing Center for Infectious Disease"/>
            <person name="Wu L."/>
            <person name="Ma J."/>
        </authorList>
    </citation>
    <scope>NUCLEOTIDE SEQUENCE [LARGE SCALE GENOMIC DNA]</scope>
    <source>
        <strain evidence="4">CECT 8551</strain>
    </source>
</reference>
<feature type="compositionally biased region" description="Basic residues" evidence="1">
    <location>
        <begin position="97"/>
        <end position="107"/>
    </location>
</feature>
<dbReference type="EMBL" id="JBHSAV010000017">
    <property type="protein sequence ID" value="MFC3976078.1"/>
    <property type="molecule type" value="Genomic_DNA"/>
</dbReference>
<evidence type="ECO:0000256" key="1">
    <source>
        <dbReference type="SAM" id="MobiDB-lite"/>
    </source>
</evidence>
<dbReference type="Gene3D" id="1.10.260.40">
    <property type="entry name" value="lambda repressor-like DNA-binding domains"/>
    <property type="match status" value="1"/>
</dbReference>
<dbReference type="InterPro" id="IPR010982">
    <property type="entry name" value="Lambda_DNA-bd_dom_sf"/>
</dbReference>
<organism evidence="3 4">
    <name type="scientific">Belliella kenyensis</name>
    <dbReference type="NCBI Taxonomy" id="1472724"/>
    <lineage>
        <taxon>Bacteria</taxon>
        <taxon>Pseudomonadati</taxon>
        <taxon>Bacteroidota</taxon>
        <taxon>Cytophagia</taxon>
        <taxon>Cytophagales</taxon>
        <taxon>Cyclobacteriaceae</taxon>
        <taxon>Belliella</taxon>
    </lineage>
</organism>
<proteinExistence type="predicted"/>
<protein>
    <submittedName>
        <fullName evidence="3">Helix-turn-helix domain-containing protein</fullName>
    </submittedName>
</protein>
<dbReference type="CDD" id="cd00093">
    <property type="entry name" value="HTH_XRE"/>
    <property type="match status" value="1"/>
</dbReference>
<gene>
    <name evidence="3" type="ORF">ACFOUP_06805</name>
</gene>
<accession>A0ABV8EIF3</accession>
<dbReference type="RefSeq" id="WP_241292785.1">
    <property type="nucleotide sequence ID" value="NZ_JAKZGR010000004.1"/>
</dbReference>
<dbReference type="Pfam" id="PF01381">
    <property type="entry name" value="HTH_3"/>
    <property type="match status" value="1"/>
</dbReference>
<evidence type="ECO:0000259" key="2">
    <source>
        <dbReference type="PROSITE" id="PS50943"/>
    </source>
</evidence>
<dbReference type="InterPro" id="IPR001387">
    <property type="entry name" value="Cro/C1-type_HTH"/>
</dbReference>
<dbReference type="Proteomes" id="UP001595766">
    <property type="component" value="Unassembled WGS sequence"/>
</dbReference>
<evidence type="ECO:0000313" key="4">
    <source>
        <dbReference type="Proteomes" id="UP001595766"/>
    </source>
</evidence>
<feature type="domain" description="HTH cro/C1-type" evidence="2">
    <location>
        <begin position="23"/>
        <end position="75"/>
    </location>
</feature>
<name>A0ABV8EIF3_9BACT</name>
<dbReference type="PROSITE" id="PS50943">
    <property type="entry name" value="HTH_CROC1"/>
    <property type="match status" value="1"/>
</dbReference>
<keyword evidence="4" id="KW-1185">Reference proteome</keyword>
<sequence>MDDFSYISYLSDGAILKKIGSFIKSRRIAQHLTQDEVAEKAAISRSTLSLLERGENIALTNLLKVLRVLDALYVFDQFQEIRPISPMQLAKEDEAKWKKRASKSKKSPPKDDLGW</sequence>
<dbReference type="SUPFAM" id="SSF47413">
    <property type="entry name" value="lambda repressor-like DNA-binding domains"/>
    <property type="match status" value="1"/>
</dbReference>
<evidence type="ECO:0000313" key="3">
    <source>
        <dbReference type="EMBL" id="MFC3976078.1"/>
    </source>
</evidence>
<feature type="region of interest" description="Disordered" evidence="1">
    <location>
        <begin position="94"/>
        <end position="115"/>
    </location>
</feature>